<keyword evidence="4" id="KW-1185">Reference proteome</keyword>
<dbReference type="SUPFAM" id="SSF48452">
    <property type="entry name" value="TPR-like"/>
    <property type="match status" value="1"/>
</dbReference>
<dbReference type="AlphaFoldDB" id="A0A8J3RGJ3"/>
<dbReference type="Pfam" id="PF20703">
    <property type="entry name" value="nSTAND1"/>
    <property type="match status" value="1"/>
</dbReference>
<dbReference type="RefSeq" id="WP_203890561.1">
    <property type="nucleotide sequence ID" value="NZ_BOOH01000019.1"/>
</dbReference>
<protein>
    <submittedName>
        <fullName evidence="3">LuxR family transcriptional regulator</fullName>
    </submittedName>
</protein>
<dbReference type="InterPro" id="IPR011990">
    <property type="entry name" value="TPR-like_helical_dom_sf"/>
</dbReference>
<organism evidence="3 4">
    <name type="scientific">Planobispora longispora</name>
    <dbReference type="NCBI Taxonomy" id="28887"/>
    <lineage>
        <taxon>Bacteria</taxon>
        <taxon>Bacillati</taxon>
        <taxon>Actinomycetota</taxon>
        <taxon>Actinomycetes</taxon>
        <taxon>Streptosporangiales</taxon>
        <taxon>Streptosporangiaceae</taxon>
        <taxon>Planobispora</taxon>
    </lineage>
</organism>
<gene>
    <name evidence="3" type="ORF">Plo01_23550</name>
</gene>
<comment type="caution">
    <text evidence="3">The sequence shown here is derived from an EMBL/GenBank/DDBJ whole genome shotgun (WGS) entry which is preliminary data.</text>
</comment>
<proteinExistence type="predicted"/>
<dbReference type="Proteomes" id="UP000616724">
    <property type="component" value="Unassembled WGS sequence"/>
</dbReference>
<dbReference type="SUPFAM" id="SSF52540">
    <property type="entry name" value="P-loop containing nucleoside triphosphate hydrolases"/>
    <property type="match status" value="1"/>
</dbReference>
<sequence length="717" mass="77752">MPNPWWRGNLPAETSTFVGREAEIRELAKLLAETSLVTIVGAEGVGKSRIAAKVAEERRDSYLDGAWLVELSGERNGDLLPHTVAAVLGLREESARPQHELLVEFLAGKKLLLLLDTCEHLLPACRELVAAILARAPGVRIVATSRQPLGLPGEAVLPVEPFAVPSSASSASSASSTSPVSSAGGARGPEGNDALRLFLDRAAATAPGLAEDEAGLRAAVRICRRLGGIPLAVELAAGRLRTLPPDLLAERLDGRFAALSANRALVSHHQTLRTAVSWTHDLCSREERLLWSRLSVFAGPFDAEAAVWVCGDEHLPNVPDTLADLVKSSLLIPVPGGYRQLDTVREYGRELLARLGDERRLALRHRHYYLNLARRADENWYGPDQEEWARSLNFSITNLRLALDSDPPSNPLSIELAGTLWILWFCLGRMQEGRYYMKRAIDAAPITDPSLPKLLWADGCVAMAQGDLESGRHRAEAALAAALDWGDYAAAGHAQLRLATRSLCIGALDEVEPSIEQVREHFRKAKIMTVGEPLAMVTVAMAATWQGNFGKAITVLEETQRLCDGHGERWARAYGDYVLSIAQLGLGRVEEAECAARQCLDAKWRLRDTTGVALALDQLAIIAAVRGDGHRTARLQGSGMRLWTTFGLRGFGSESMSEPRTVAERTARQLLGDDGYDTAFAEGRDDDPDAAVAYALGYFPEPDASRSPSLGNRPPGA</sequence>
<evidence type="ECO:0000259" key="2">
    <source>
        <dbReference type="Pfam" id="PF20703"/>
    </source>
</evidence>
<reference evidence="3 4" key="1">
    <citation type="submission" date="2021-01" db="EMBL/GenBank/DDBJ databases">
        <title>Whole genome shotgun sequence of Planobispora longispora NBRC 13918.</title>
        <authorList>
            <person name="Komaki H."/>
            <person name="Tamura T."/>
        </authorList>
    </citation>
    <scope>NUCLEOTIDE SEQUENCE [LARGE SCALE GENOMIC DNA]</scope>
    <source>
        <strain evidence="3 4">NBRC 13918</strain>
    </source>
</reference>
<dbReference type="InterPro" id="IPR049052">
    <property type="entry name" value="nSTAND1"/>
</dbReference>
<dbReference type="PRINTS" id="PR00364">
    <property type="entry name" value="DISEASERSIST"/>
</dbReference>
<dbReference type="EMBL" id="BOOH01000019">
    <property type="protein sequence ID" value="GIH75926.1"/>
    <property type="molecule type" value="Genomic_DNA"/>
</dbReference>
<evidence type="ECO:0000256" key="1">
    <source>
        <dbReference type="SAM" id="MobiDB-lite"/>
    </source>
</evidence>
<evidence type="ECO:0000313" key="4">
    <source>
        <dbReference type="Proteomes" id="UP000616724"/>
    </source>
</evidence>
<dbReference type="Gene3D" id="1.25.40.10">
    <property type="entry name" value="Tetratricopeptide repeat domain"/>
    <property type="match status" value="1"/>
</dbReference>
<feature type="region of interest" description="Disordered" evidence="1">
    <location>
        <begin position="167"/>
        <end position="187"/>
    </location>
</feature>
<dbReference type="PANTHER" id="PTHR47691:SF3">
    <property type="entry name" value="HTH-TYPE TRANSCRIPTIONAL REGULATOR RV0890C-RELATED"/>
    <property type="match status" value="1"/>
</dbReference>
<evidence type="ECO:0000313" key="3">
    <source>
        <dbReference type="EMBL" id="GIH75926.1"/>
    </source>
</evidence>
<name>A0A8J3RGJ3_9ACTN</name>
<feature type="compositionally biased region" description="Low complexity" evidence="1">
    <location>
        <begin position="167"/>
        <end position="184"/>
    </location>
</feature>
<dbReference type="Gene3D" id="3.40.50.300">
    <property type="entry name" value="P-loop containing nucleotide triphosphate hydrolases"/>
    <property type="match status" value="1"/>
</dbReference>
<feature type="domain" description="Novel STAND NTPase 1" evidence="2">
    <location>
        <begin position="13"/>
        <end position="147"/>
    </location>
</feature>
<dbReference type="InterPro" id="IPR027417">
    <property type="entry name" value="P-loop_NTPase"/>
</dbReference>
<dbReference type="PANTHER" id="PTHR47691">
    <property type="entry name" value="REGULATOR-RELATED"/>
    <property type="match status" value="1"/>
</dbReference>
<accession>A0A8J3RGJ3</accession>